<evidence type="ECO:0000256" key="1">
    <source>
        <dbReference type="ARBA" id="ARBA00004863"/>
    </source>
</evidence>
<dbReference type="Pfam" id="PF02621">
    <property type="entry name" value="VitK2_biosynth"/>
    <property type="match status" value="1"/>
</dbReference>
<dbReference type="GO" id="GO:0016829">
    <property type="term" value="F:lyase activity"/>
    <property type="evidence" value="ECO:0007669"/>
    <property type="project" value="UniProtKB-KW"/>
</dbReference>
<dbReference type="AlphaFoldDB" id="A0A060R882"/>
<dbReference type="PATRIC" id="fig|1433126.3.peg.1512"/>
<proteinExistence type="predicted"/>
<evidence type="ECO:0000313" key="5">
    <source>
        <dbReference type="Proteomes" id="UP000027616"/>
    </source>
</evidence>
<keyword evidence="3" id="KW-0456">Lyase</keyword>
<gene>
    <name evidence="4" type="ORF">BN938_1528</name>
</gene>
<dbReference type="InterPro" id="IPR003773">
    <property type="entry name" value="Menaquinone_biosynth"/>
</dbReference>
<accession>A0A060R882</accession>
<keyword evidence="5" id="KW-1185">Reference proteome</keyword>
<reference evidence="4 5" key="1">
    <citation type="journal article" date="2015" name="Genome Announc.">
        <title>Complete Genome Sequence of the Novel Leech Symbiont Mucinivorans hirudinis M3T.</title>
        <authorList>
            <person name="Nelson M.C."/>
            <person name="Bomar L."/>
            <person name="Graf J."/>
        </authorList>
    </citation>
    <scope>NUCLEOTIDE SEQUENCE [LARGE SCALE GENOMIC DNA]</scope>
    <source>
        <strain evidence="5">M3</strain>
    </source>
</reference>
<dbReference type="HOGENOM" id="CLU_070326_0_0_10"/>
<name>A0A060R882_9BACT</name>
<organism evidence="4 5">
    <name type="scientific">Mucinivorans hirudinis</name>
    <dbReference type="NCBI Taxonomy" id="1433126"/>
    <lineage>
        <taxon>Bacteria</taxon>
        <taxon>Pseudomonadati</taxon>
        <taxon>Bacteroidota</taxon>
        <taxon>Bacteroidia</taxon>
        <taxon>Bacteroidales</taxon>
        <taxon>Rikenellaceae</taxon>
        <taxon>Mucinivorans</taxon>
    </lineage>
</organism>
<dbReference type="eggNOG" id="COG2107">
    <property type="taxonomic scope" value="Bacteria"/>
</dbReference>
<dbReference type="CDD" id="cd13635">
    <property type="entry name" value="PBP2_Ttha1568_Mqnd"/>
    <property type="match status" value="1"/>
</dbReference>
<sequence length="259" mass="28520">MSNNNHRIYISPCPNDTFIFYAMLHKKVDCEGLSFEACFEDISMLNERAASGEVVDLIKVSHGTLPLLAGKYRALSVGGAMGYGNGPVVVARSRDVDLSDCTIAVPGLNTTANLLLNRLIPHNRDRVREYLFSDIARAVSRGEVDAGVLIHEGRFTYRQAGLELLHDLGELWEERFQLPVPLGLIVANPLVDSAKVERIISRSIAYAFDHRAQTESFCALHAAELSPEVLANHIDLFVNEFSLGHNPLGARAVRELLGV</sequence>
<dbReference type="Proteomes" id="UP000027616">
    <property type="component" value="Chromosome I"/>
</dbReference>
<evidence type="ECO:0000313" key="4">
    <source>
        <dbReference type="EMBL" id="CDN31615.1"/>
    </source>
</evidence>
<protein>
    <submittedName>
        <fullName evidence="4">Menaquinone via futalosine step 4</fullName>
    </submittedName>
</protein>
<comment type="pathway">
    <text evidence="1">Quinol/quinone metabolism; menaquinone biosynthesis.</text>
</comment>
<dbReference type="OrthoDB" id="9809439at2"/>
<dbReference type="PANTHER" id="PTHR37167">
    <property type="entry name" value="1,4-DIHYDROXY-6-NAPHTOATE SYNTHASE"/>
    <property type="match status" value="1"/>
</dbReference>
<keyword evidence="2" id="KW-0474">Menaquinone biosynthesis</keyword>
<dbReference type="PANTHER" id="PTHR37167:SF1">
    <property type="entry name" value="1,4-DIHYDROXY-6-NAPHTOATE SYNTHASE"/>
    <property type="match status" value="1"/>
</dbReference>
<dbReference type="GO" id="GO:0009234">
    <property type="term" value="P:menaquinone biosynthetic process"/>
    <property type="evidence" value="ECO:0007669"/>
    <property type="project" value="UniProtKB-UniPathway"/>
</dbReference>
<dbReference type="InterPro" id="IPR030869">
    <property type="entry name" value="MqnD"/>
</dbReference>
<dbReference type="STRING" id="1433126.BN938_1528"/>
<dbReference type="KEGG" id="rbc:BN938_1528"/>
<evidence type="ECO:0000256" key="3">
    <source>
        <dbReference type="ARBA" id="ARBA00023239"/>
    </source>
</evidence>
<dbReference type="UniPathway" id="UPA00079"/>
<dbReference type="SUPFAM" id="SSF53850">
    <property type="entry name" value="Periplasmic binding protein-like II"/>
    <property type="match status" value="1"/>
</dbReference>
<dbReference type="Gene3D" id="3.40.190.10">
    <property type="entry name" value="Periplasmic binding protein-like II"/>
    <property type="match status" value="2"/>
</dbReference>
<dbReference type="EMBL" id="HG934468">
    <property type="protein sequence ID" value="CDN31615.1"/>
    <property type="molecule type" value="Genomic_DNA"/>
</dbReference>
<evidence type="ECO:0000256" key="2">
    <source>
        <dbReference type="ARBA" id="ARBA00022428"/>
    </source>
</evidence>